<evidence type="ECO:0000313" key="1">
    <source>
        <dbReference type="EMBL" id="KKU32499.1"/>
    </source>
</evidence>
<sequence>MTRKSKKVFLLVLILLLIFLFIFSRRALSPNKTALSNVTPTPAPSQVSESTTKCQNVVVSAGETVELFTYQSGQFIRFDYRVAATTEEKALNLQVLSDGQWLYVWNQPHRYNKDDVVVNPPGKKVRLSSLPLSIATSTPDEVQRISGPNISGDRLCYVWDDVDPVFKVPADFTFEDSNETSQKIKEDLAKICQVCAKTSNATAASACRTNLSCL</sequence>
<protein>
    <submittedName>
        <fullName evidence="1">Uncharacterized protein</fullName>
    </submittedName>
</protein>
<name>A0A0G1PI77_9BACT</name>
<dbReference type="AlphaFoldDB" id="A0A0G1PI77"/>
<accession>A0A0G1PI77</accession>
<proteinExistence type="predicted"/>
<dbReference type="EMBL" id="LCMI01000010">
    <property type="protein sequence ID" value="KKU32499.1"/>
    <property type="molecule type" value="Genomic_DNA"/>
</dbReference>
<reference evidence="1 2" key="1">
    <citation type="journal article" date="2015" name="Nature">
        <title>rRNA introns, odd ribosomes, and small enigmatic genomes across a large radiation of phyla.</title>
        <authorList>
            <person name="Brown C.T."/>
            <person name="Hug L.A."/>
            <person name="Thomas B.C."/>
            <person name="Sharon I."/>
            <person name="Castelle C.J."/>
            <person name="Singh A."/>
            <person name="Wilkins M.J."/>
            <person name="Williams K.H."/>
            <person name="Banfield J.F."/>
        </authorList>
    </citation>
    <scope>NUCLEOTIDE SEQUENCE [LARGE SCALE GENOMIC DNA]</scope>
</reference>
<evidence type="ECO:0000313" key="2">
    <source>
        <dbReference type="Proteomes" id="UP000034794"/>
    </source>
</evidence>
<dbReference type="Proteomes" id="UP000034794">
    <property type="component" value="Unassembled WGS sequence"/>
</dbReference>
<organism evidence="1 2">
    <name type="scientific">Candidatus Collierbacteria bacterium GW2011_GWA2_46_26</name>
    <dbReference type="NCBI Taxonomy" id="1618381"/>
    <lineage>
        <taxon>Bacteria</taxon>
        <taxon>Candidatus Collieribacteriota</taxon>
    </lineage>
</organism>
<gene>
    <name evidence="1" type="ORF">UX47_C0010G0015</name>
</gene>
<comment type="caution">
    <text evidence="1">The sequence shown here is derived from an EMBL/GenBank/DDBJ whole genome shotgun (WGS) entry which is preliminary data.</text>
</comment>